<feature type="transmembrane region" description="Helical" evidence="1">
    <location>
        <begin position="50"/>
        <end position="68"/>
    </location>
</feature>
<name>M2X2R5_GALSU</name>
<dbReference type="KEGG" id="gsl:Gasu_19220"/>
<feature type="transmembrane region" description="Helical" evidence="1">
    <location>
        <begin position="80"/>
        <end position="99"/>
    </location>
</feature>
<keyword evidence="1" id="KW-0812">Transmembrane</keyword>
<evidence type="ECO:0000313" key="2">
    <source>
        <dbReference type="EMBL" id="EME30675.1"/>
    </source>
</evidence>
<gene>
    <name evidence="2" type="ORF">Gasu_19220</name>
</gene>
<proteinExistence type="predicted"/>
<dbReference type="AlphaFoldDB" id="M2X2R5"/>
<dbReference type="EMBL" id="KB454497">
    <property type="protein sequence ID" value="EME30675.1"/>
    <property type="molecule type" value="Genomic_DNA"/>
</dbReference>
<keyword evidence="1" id="KW-0472">Membrane</keyword>
<keyword evidence="3" id="KW-1185">Reference proteome</keyword>
<keyword evidence="1" id="KW-1133">Transmembrane helix</keyword>
<organism evidence="2 3">
    <name type="scientific">Galdieria sulphuraria</name>
    <name type="common">Red alga</name>
    <dbReference type="NCBI Taxonomy" id="130081"/>
    <lineage>
        <taxon>Eukaryota</taxon>
        <taxon>Rhodophyta</taxon>
        <taxon>Bangiophyceae</taxon>
        <taxon>Galdieriales</taxon>
        <taxon>Galdieriaceae</taxon>
        <taxon>Galdieria</taxon>
    </lineage>
</organism>
<dbReference type="GeneID" id="17089391"/>
<dbReference type="Proteomes" id="UP000030680">
    <property type="component" value="Unassembled WGS sequence"/>
</dbReference>
<evidence type="ECO:0000256" key="1">
    <source>
        <dbReference type="SAM" id="Phobius"/>
    </source>
</evidence>
<dbReference type="RefSeq" id="XP_005707195.1">
    <property type="nucleotide sequence ID" value="XM_005707138.1"/>
</dbReference>
<dbReference type="InterPro" id="IPR036259">
    <property type="entry name" value="MFS_trans_sf"/>
</dbReference>
<dbReference type="Gramene" id="EME30675">
    <property type="protein sequence ID" value="EME30675"/>
    <property type="gene ID" value="Gasu_19220"/>
</dbReference>
<reference evidence="3" key="1">
    <citation type="journal article" date="2013" name="Science">
        <title>Gene transfer from bacteria and archaea facilitated evolution of an extremophilic eukaryote.</title>
        <authorList>
            <person name="Schonknecht G."/>
            <person name="Chen W.H."/>
            <person name="Ternes C.M."/>
            <person name="Barbier G.G."/>
            <person name="Shrestha R.P."/>
            <person name="Stanke M."/>
            <person name="Brautigam A."/>
            <person name="Baker B.J."/>
            <person name="Banfield J.F."/>
            <person name="Garavito R.M."/>
            <person name="Carr K."/>
            <person name="Wilkerson C."/>
            <person name="Rensing S.A."/>
            <person name="Gagneul D."/>
            <person name="Dickenson N.E."/>
            <person name="Oesterhelt C."/>
            <person name="Lercher M.J."/>
            <person name="Weber A.P."/>
        </authorList>
    </citation>
    <scope>NUCLEOTIDE SEQUENCE [LARGE SCALE GENOMIC DNA]</scope>
    <source>
        <strain evidence="3">074W</strain>
    </source>
</reference>
<protein>
    <submittedName>
        <fullName evidence="2">MFS transporter, PHS family, inorganic phosphate transporter</fullName>
    </submittedName>
</protein>
<accession>M2X2R5</accession>
<dbReference type="Gene3D" id="1.20.1250.20">
    <property type="entry name" value="MFS general substrate transporter like domains"/>
    <property type="match status" value="1"/>
</dbReference>
<evidence type="ECO:0000313" key="3">
    <source>
        <dbReference type="Proteomes" id="UP000030680"/>
    </source>
</evidence>
<sequence>MGVAYNGLGMGGEYTCNVPNVMEDSEEVDTNKRGGRVTRLVMGMEVVGNYAPFIPQLIIIATACRNAYVDGLSSGCKYQVVTRVSVAVTTLPVLVVLIYRTR</sequence>